<evidence type="ECO:0000256" key="8">
    <source>
        <dbReference type="ARBA" id="ARBA00023012"/>
    </source>
</evidence>
<dbReference type="CDD" id="cd00082">
    <property type="entry name" value="HisKA"/>
    <property type="match status" value="1"/>
</dbReference>
<dbReference type="Proteomes" id="UP000317422">
    <property type="component" value="Unassembled WGS sequence"/>
</dbReference>
<dbReference type="EMBL" id="VFQC01000001">
    <property type="protein sequence ID" value="TQN30364.1"/>
    <property type="molecule type" value="Genomic_DNA"/>
</dbReference>
<dbReference type="InterPro" id="IPR003661">
    <property type="entry name" value="HisK_dim/P_dom"/>
</dbReference>
<evidence type="ECO:0000256" key="2">
    <source>
        <dbReference type="ARBA" id="ARBA00004651"/>
    </source>
</evidence>
<sequence>MRRRMLFSTLVVTIIAVMLLGLPLGALAYQSVYESRTQQLEHEAEVIGAEVDDELDDGDEGVDRERFASVYPRRHIEITLPGEQDPVSTGGWEIDPHGADAPDTLHASATSAEGAEVDVWRDTERVESNVFSAWLGIASLSLMAIGVAVGLAVLQARRLTLPLVDLASTAEQLGSGVASPQGHRYGIPEADRVAEVLDRSAERITSLIATERHFATDASHQLRTPLTALSMRLEELIAEADNPEVVREEGEAALAQTERLVEIVEHLLGRARRSQNPEVEPVDVDSVLERFVHEWGPLFGQSGRKLRTTGTEGLTAMTTDSDLSQILAALVENAHKHGAGTVTIHRVRDGGSVRVEVSDEGEGVPDELAGRIFDREVTGGDGTGLGLALARHIAESEGARIELKHSRPTTFALFFPVPPEGARTATGPV</sequence>
<dbReference type="PANTHER" id="PTHR44936">
    <property type="entry name" value="SENSOR PROTEIN CREC"/>
    <property type="match status" value="1"/>
</dbReference>
<dbReference type="InterPro" id="IPR003594">
    <property type="entry name" value="HATPase_dom"/>
</dbReference>
<keyword evidence="10" id="KW-0472">Membrane</keyword>
<keyword evidence="6" id="KW-0808">Transferase</keyword>
<keyword evidence="7 12" id="KW-0418">Kinase</keyword>
<keyword evidence="10" id="KW-1133">Transmembrane helix</keyword>
<dbReference type="Gene3D" id="1.10.287.130">
    <property type="match status" value="1"/>
</dbReference>
<keyword evidence="9" id="KW-0843">Virulence</keyword>
<dbReference type="Gene3D" id="3.30.565.10">
    <property type="entry name" value="Histidine kinase-like ATPase, C-terminal domain"/>
    <property type="match status" value="1"/>
</dbReference>
<evidence type="ECO:0000313" key="12">
    <source>
        <dbReference type="EMBL" id="TQN30364.1"/>
    </source>
</evidence>
<accession>A0A543NEU7</accession>
<evidence type="ECO:0000256" key="10">
    <source>
        <dbReference type="SAM" id="Phobius"/>
    </source>
</evidence>
<keyword evidence="8" id="KW-0902">Two-component regulatory system</keyword>
<evidence type="ECO:0000256" key="9">
    <source>
        <dbReference type="ARBA" id="ARBA00023026"/>
    </source>
</evidence>
<dbReference type="OrthoDB" id="5499837at2"/>
<dbReference type="SMART" id="SM00388">
    <property type="entry name" value="HisKA"/>
    <property type="match status" value="1"/>
</dbReference>
<dbReference type="SUPFAM" id="SSF55874">
    <property type="entry name" value="ATPase domain of HSP90 chaperone/DNA topoisomerase II/histidine kinase"/>
    <property type="match status" value="1"/>
</dbReference>
<comment type="caution">
    <text evidence="12">The sequence shown here is derived from an EMBL/GenBank/DDBJ whole genome shotgun (WGS) entry which is preliminary data.</text>
</comment>
<comment type="catalytic activity">
    <reaction evidence="1">
        <text>ATP + protein L-histidine = ADP + protein N-phospho-L-histidine.</text>
        <dbReference type="EC" id="2.7.13.3"/>
    </reaction>
</comment>
<evidence type="ECO:0000256" key="6">
    <source>
        <dbReference type="ARBA" id="ARBA00022679"/>
    </source>
</evidence>
<evidence type="ECO:0000256" key="1">
    <source>
        <dbReference type="ARBA" id="ARBA00000085"/>
    </source>
</evidence>
<name>A0A543NEU7_9ACTN</name>
<keyword evidence="4" id="KW-1003">Cell membrane</keyword>
<dbReference type="RefSeq" id="WP_141921633.1">
    <property type="nucleotide sequence ID" value="NZ_VFQC01000001.1"/>
</dbReference>
<evidence type="ECO:0000256" key="7">
    <source>
        <dbReference type="ARBA" id="ARBA00022777"/>
    </source>
</evidence>
<dbReference type="PRINTS" id="PR00344">
    <property type="entry name" value="BCTRLSENSOR"/>
</dbReference>
<dbReference type="InterPro" id="IPR004358">
    <property type="entry name" value="Sig_transdc_His_kin-like_C"/>
</dbReference>
<dbReference type="SUPFAM" id="SSF47384">
    <property type="entry name" value="Homodimeric domain of signal transducing histidine kinase"/>
    <property type="match status" value="1"/>
</dbReference>
<dbReference type="GO" id="GO:0005886">
    <property type="term" value="C:plasma membrane"/>
    <property type="evidence" value="ECO:0007669"/>
    <property type="project" value="UniProtKB-SubCell"/>
</dbReference>
<dbReference type="InterPro" id="IPR036097">
    <property type="entry name" value="HisK_dim/P_sf"/>
</dbReference>
<evidence type="ECO:0000259" key="11">
    <source>
        <dbReference type="PROSITE" id="PS50109"/>
    </source>
</evidence>
<evidence type="ECO:0000313" key="13">
    <source>
        <dbReference type="Proteomes" id="UP000317422"/>
    </source>
</evidence>
<keyword evidence="13" id="KW-1185">Reference proteome</keyword>
<keyword evidence="10" id="KW-0812">Transmembrane</keyword>
<protein>
    <recommendedName>
        <fullName evidence="3">histidine kinase</fullName>
        <ecNumber evidence="3">2.7.13.3</ecNumber>
    </recommendedName>
</protein>
<dbReference type="InterPro" id="IPR050980">
    <property type="entry name" value="2C_sensor_his_kinase"/>
</dbReference>
<feature type="domain" description="Histidine kinase" evidence="11">
    <location>
        <begin position="217"/>
        <end position="419"/>
    </location>
</feature>
<reference evidence="12 13" key="1">
    <citation type="submission" date="2019-06" db="EMBL/GenBank/DDBJ databases">
        <title>Sequencing the genomes of 1000 actinobacteria strains.</title>
        <authorList>
            <person name="Klenk H.-P."/>
        </authorList>
    </citation>
    <scope>NUCLEOTIDE SEQUENCE [LARGE SCALE GENOMIC DNA]</scope>
    <source>
        <strain evidence="12 13">DSM 45015</strain>
    </source>
</reference>
<dbReference type="InterPro" id="IPR005467">
    <property type="entry name" value="His_kinase_dom"/>
</dbReference>
<comment type="subcellular location">
    <subcellularLocation>
        <location evidence="2">Cell membrane</location>
        <topology evidence="2">Multi-pass membrane protein</topology>
    </subcellularLocation>
</comment>
<dbReference type="InterPro" id="IPR036890">
    <property type="entry name" value="HATPase_C_sf"/>
</dbReference>
<keyword evidence="5" id="KW-0597">Phosphoprotein</keyword>
<gene>
    <name evidence="12" type="ORF">FHX37_0241</name>
</gene>
<dbReference type="Pfam" id="PF02518">
    <property type="entry name" value="HATPase_c"/>
    <property type="match status" value="1"/>
</dbReference>
<dbReference type="EC" id="2.7.13.3" evidence="3"/>
<dbReference type="Pfam" id="PF00512">
    <property type="entry name" value="HisKA"/>
    <property type="match status" value="1"/>
</dbReference>
<feature type="transmembrane region" description="Helical" evidence="10">
    <location>
        <begin position="131"/>
        <end position="154"/>
    </location>
</feature>
<organism evidence="12 13">
    <name type="scientific">Haloactinospora alba</name>
    <dbReference type="NCBI Taxonomy" id="405555"/>
    <lineage>
        <taxon>Bacteria</taxon>
        <taxon>Bacillati</taxon>
        <taxon>Actinomycetota</taxon>
        <taxon>Actinomycetes</taxon>
        <taxon>Streptosporangiales</taxon>
        <taxon>Nocardiopsidaceae</taxon>
        <taxon>Haloactinospora</taxon>
    </lineage>
</organism>
<evidence type="ECO:0000256" key="4">
    <source>
        <dbReference type="ARBA" id="ARBA00022475"/>
    </source>
</evidence>
<evidence type="ECO:0000256" key="3">
    <source>
        <dbReference type="ARBA" id="ARBA00012438"/>
    </source>
</evidence>
<dbReference type="AlphaFoldDB" id="A0A543NEU7"/>
<dbReference type="PROSITE" id="PS50109">
    <property type="entry name" value="HIS_KIN"/>
    <property type="match status" value="1"/>
</dbReference>
<dbReference type="SMART" id="SM00387">
    <property type="entry name" value="HATPase_c"/>
    <property type="match status" value="1"/>
</dbReference>
<dbReference type="PANTHER" id="PTHR44936:SF9">
    <property type="entry name" value="SENSOR PROTEIN CREC"/>
    <property type="match status" value="1"/>
</dbReference>
<proteinExistence type="predicted"/>
<evidence type="ECO:0000256" key="5">
    <source>
        <dbReference type="ARBA" id="ARBA00022553"/>
    </source>
</evidence>
<dbReference type="GO" id="GO:0000155">
    <property type="term" value="F:phosphorelay sensor kinase activity"/>
    <property type="evidence" value="ECO:0007669"/>
    <property type="project" value="InterPro"/>
</dbReference>